<evidence type="ECO:0000313" key="3">
    <source>
        <dbReference type="Proteomes" id="UP000886884"/>
    </source>
</evidence>
<dbReference type="Proteomes" id="UP000886884">
    <property type="component" value="Unassembled WGS sequence"/>
</dbReference>
<gene>
    <name evidence="2" type="ORF">IAA64_13830</name>
</gene>
<reference evidence="2" key="2">
    <citation type="journal article" date="2021" name="PeerJ">
        <title>Extensive microbial diversity within the chicken gut microbiome revealed by metagenomics and culture.</title>
        <authorList>
            <person name="Gilroy R."/>
            <person name="Ravi A."/>
            <person name="Getino M."/>
            <person name="Pursley I."/>
            <person name="Horton D.L."/>
            <person name="Alikhan N.F."/>
            <person name="Baker D."/>
            <person name="Gharbi K."/>
            <person name="Hall N."/>
            <person name="Watson M."/>
            <person name="Adriaenssens E.M."/>
            <person name="Foster-Nyarko E."/>
            <person name="Jarju S."/>
            <person name="Secka A."/>
            <person name="Antonio M."/>
            <person name="Oren A."/>
            <person name="Chaudhuri R.R."/>
            <person name="La Ragione R."/>
            <person name="Hildebrand F."/>
            <person name="Pallen M.J."/>
        </authorList>
    </citation>
    <scope>NUCLEOTIDE SEQUENCE</scope>
    <source>
        <strain evidence="2">CHK183-6373</strain>
    </source>
</reference>
<accession>A0A9D1TE94</accession>
<dbReference type="Gene3D" id="3.40.1360.10">
    <property type="match status" value="1"/>
</dbReference>
<protein>
    <submittedName>
        <fullName evidence="2">DUF927 domain-containing protein</fullName>
    </submittedName>
</protein>
<dbReference type="AlphaFoldDB" id="A0A9D1TE94"/>
<evidence type="ECO:0000256" key="1">
    <source>
        <dbReference type="SAM" id="MobiDB-lite"/>
    </source>
</evidence>
<dbReference type="SUPFAM" id="SSF56731">
    <property type="entry name" value="DNA primase core"/>
    <property type="match status" value="1"/>
</dbReference>
<name>A0A9D1TE94_9FIRM</name>
<comment type="caution">
    <text evidence="2">The sequence shown here is derived from an EMBL/GenBank/DDBJ whole genome shotgun (WGS) entry which is preliminary data.</text>
</comment>
<proteinExistence type="predicted"/>
<evidence type="ECO:0000313" key="2">
    <source>
        <dbReference type="EMBL" id="HIV29038.1"/>
    </source>
</evidence>
<dbReference type="EMBL" id="DVOT01000246">
    <property type="protein sequence ID" value="HIV29038.1"/>
    <property type="molecule type" value="Genomic_DNA"/>
</dbReference>
<sequence>MELHEFLSRLHVDSGPNASGEYMCRCPAHDDKTASLCVREGERGIVLKCQAGCVTNSVVAAMGLSMRDLFRDPAQPRRSAPKPTPPKPAGSAKSERKSRGKFVCAYPYRDENGKLLFEACRYEREDGGKTFSLRQPDPDKPGEYKYTKEGVRLVLYRLPEVCAAIQAGKPVFVCEGEKDCDNMAAIGYTATTNPMGAGKWHSGHYTESLKGADLYVIPDNDDVGRTHAQAVAQAASKVAKSVRILDLTKACEKLPPKGDATDFFKLMGAETGKAALERLMREAEPYAASAAMQRDAAAEYYGRILGYCVDGGRICQATQDGPKPLANFVALPVAVVERDDGVNKSKEMVIDGWSVTGAPLPRVHIKASQFNGMNWVAENWDFAASVMPGNTTKDKVRYAINEVGRMTVRRITEYTHTGWRKIGGKWAYLYQGGAIGADGVTVDLGSGLSAYRLDGSGAAGFDDISYMDGALATLTMKACMADHIAVPLLGTIFLAPLREFLAATGAAPAYALFVLGGTGTRKSTALALALSHFGNFTGKSLPASFNDTANFIRKKAFLLKDMPIVVDDYHPVTSLQERKKMEATAQSLARAFGDGAERGRMKSDLTLQEAMPPRGVAIISGEDTPGVGESGMARFYITSVRKDDIPVNDSLTAMQELARQGYLQKSMRGYIKWLLKQVDELPEMLHEAFVQNRAMALKQTAGQHGRTAEAIAHMMVGYQCMLRYMRDVKAITTEQAVEMLGEAWEIATQNSKRQSDDMKEDRPSKIFLGTISELLTSKSASVRDLTSPAGEGGGGGGGGREMIGYMDADFYYLMPQVAYRVVAKLCNDQGQAFPLTAKMLYKQMREDGVLTAETTTSTSATRPKWIDGKCQRLLWVPRIHIDGPRTAVEQQRMPLDGMPGTDGFVEVEDEELPF</sequence>
<dbReference type="InterPro" id="IPR034154">
    <property type="entry name" value="TOPRIM_DnaG/twinkle"/>
</dbReference>
<feature type="region of interest" description="Disordered" evidence="1">
    <location>
        <begin position="72"/>
        <end position="98"/>
    </location>
</feature>
<organism evidence="2 3">
    <name type="scientific">Candidatus Ornithocaccomicrobium faecavium</name>
    <dbReference type="NCBI Taxonomy" id="2840890"/>
    <lineage>
        <taxon>Bacteria</taxon>
        <taxon>Bacillati</taxon>
        <taxon>Bacillota</taxon>
        <taxon>Clostridia</taxon>
        <taxon>Candidatus Ornithocaccomicrobium</taxon>
    </lineage>
</organism>
<dbReference type="CDD" id="cd01029">
    <property type="entry name" value="TOPRIM_primases"/>
    <property type="match status" value="1"/>
</dbReference>
<reference evidence="2" key="1">
    <citation type="submission" date="2020-10" db="EMBL/GenBank/DDBJ databases">
        <authorList>
            <person name="Gilroy R."/>
        </authorList>
    </citation>
    <scope>NUCLEOTIDE SEQUENCE</scope>
    <source>
        <strain evidence="2">CHK183-6373</strain>
    </source>
</reference>